<comment type="caution">
    <text evidence="1">The sequence shown here is derived from an EMBL/GenBank/DDBJ whole genome shotgun (WGS) entry which is preliminary data.</text>
</comment>
<evidence type="ECO:0000313" key="2">
    <source>
        <dbReference type="Proteomes" id="UP000018227"/>
    </source>
</evidence>
<organism evidence="1 2">
    <name type="scientific">Catonella morbi ATCC 51271</name>
    <dbReference type="NCBI Taxonomy" id="592026"/>
    <lineage>
        <taxon>Bacteria</taxon>
        <taxon>Bacillati</taxon>
        <taxon>Bacillota</taxon>
        <taxon>Clostridia</taxon>
        <taxon>Lachnospirales</taxon>
        <taxon>Lachnospiraceae</taxon>
        <taxon>Catonella</taxon>
    </lineage>
</organism>
<reference evidence="1 2" key="1">
    <citation type="submission" date="2013-06" db="EMBL/GenBank/DDBJ databases">
        <authorList>
            <person name="Weinstock G."/>
            <person name="Sodergren E."/>
            <person name="Clifton S."/>
            <person name="Fulton L."/>
            <person name="Fulton B."/>
            <person name="Courtney L."/>
            <person name="Fronick C."/>
            <person name="Harrison M."/>
            <person name="Strong C."/>
            <person name="Farmer C."/>
            <person name="Delahaunty K."/>
            <person name="Markovic C."/>
            <person name="Hall O."/>
            <person name="Minx P."/>
            <person name="Tomlinson C."/>
            <person name="Mitreva M."/>
            <person name="Nelson J."/>
            <person name="Hou S."/>
            <person name="Wollam A."/>
            <person name="Pepin K.H."/>
            <person name="Johnson M."/>
            <person name="Bhonagiri V."/>
            <person name="Nash W.E."/>
            <person name="Warren W."/>
            <person name="Chinwalla A."/>
            <person name="Mardis E.R."/>
            <person name="Wilson R.K."/>
        </authorList>
    </citation>
    <scope>NUCLEOTIDE SEQUENCE [LARGE SCALE GENOMIC DNA]</scope>
    <source>
        <strain evidence="1 2">ATCC 51271</strain>
    </source>
</reference>
<dbReference type="Gene3D" id="3.40.470.10">
    <property type="entry name" value="Uracil-DNA glycosylase-like domain"/>
    <property type="match status" value="1"/>
</dbReference>
<proteinExistence type="predicted"/>
<evidence type="ECO:0000313" key="1">
    <source>
        <dbReference type="EMBL" id="ESL01624.1"/>
    </source>
</evidence>
<dbReference type="SUPFAM" id="SSF52141">
    <property type="entry name" value="Uracil-DNA glycosylase-like"/>
    <property type="match status" value="1"/>
</dbReference>
<protein>
    <recommendedName>
        <fullName evidence="3">Uracil-DNA glycosylase-like domain-containing protein</fullName>
    </recommendedName>
</protein>
<dbReference type="STRING" id="592026.GCWU0000282_003185"/>
<accession>V2XHK7</accession>
<dbReference type="eggNOG" id="COG1573">
    <property type="taxonomic scope" value="Bacteria"/>
</dbReference>
<evidence type="ECO:0008006" key="3">
    <source>
        <dbReference type="Google" id="ProtNLM"/>
    </source>
</evidence>
<dbReference type="AlphaFoldDB" id="V2XHK7"/>
<dbReference type="OrthoDB" id="2004319at2"/>
<dbReference type="InterPro" id="IPR036895">
    <property type="entry name" value="Uracil-DNA_glycosylase-like_sf"/>
</dbReference>
<sequence length="261" mass="29974">MTEKGKRYKDLIKTVKADYSKNIRRNTTVALKWYEDCKEINLWTYWQGLGYAENTPDIDILLVGQDWGNPFSNPSETVINVKKINKATEMGEAPISYLQDVNLDRRDCHTDYNLVQIFKETKNYDIENQRYSNLFFTNFSLGYRGGSGTGGMTESVMKQDAKYFVELCKILQPQKIICLGQVTYKSVLSAYGIKPEKYNTYNDLIKACKATVVDCEDKKAEIYAVAHCGLYGTRNRGDIPKTKARKEDLSNQIADWERVLV</sequence>
<dbReference type="Proteomes" id="UP000018227">
    <property type="component" value="Unassembled WGS sequence"/>
</dbReference>
<dbReference type="RefSeq" id="WP_023356023.1">
    <property type="nucleotide sequence ID" value="NZ_KI535371.1"/>
</dbReference>
<keyword evidence="2" id="KW-1185">Reference proteome</keyword>
<gene>
    <name evidence="1" type="ORF">GCWU0000282_003185</name>
</gene>
<name>V2XHK7_9FIRM</name>
<dbReference type="HOGENOM" id="CLU_1064323_0_0_9"/>
<dbReference type="EMBL" id="ACIL03000021">
    <property type="protein sequence ID" value="ESL01624.1"/>
    <property type="molecule type" value="Genomic_DNA"/>
</dbReference>